<feature type="compositionally biased region" description="Basic and acidic residues" evidence="1">
    <location>
        <begin position="299"/>
        <end position="310"/>
    </location>
</feature>
<sequence length="310" mass="35870">MEIRDTHILSSMWRVYYHTRGHKVTARVIDGWIGNDWVSCHSQLERCMPATFREGDVSSDTTAENSNWWLHATATIIGVVSTVIFTFSSGLLLYIPAHNKVEPWDKLCETVGEASRYTASVRSTIESGVYAMVKIHESDRVLRQFRYEFLPNRKPIIARELAYDSKYMSWFRHHIKSYLLEEEARGRQRHTRRPRQVFRNPRFRVVVETVTAVFSVLHTNAINVLDDDDSDDNTQYGYTLTPMVLQTPLGSLFYQGEPSFQPPVRRMEDTRWQPKSNPQSTGDKGKEDDRPIPQCALKGRVDNEDKEVGI</sequence>
<dbReference type="EMBL" id="JAHUZN010000008">
    <property type="protein sequence ID" value="KAG8485560.1"/>
    <property type="molecule type" value="Genomic_DNA"/>
</dbReference>
<name>A0A8J5YYT8_9ROSI</name>
<dbReference type="Proteomes" id="UP000701853">
    <property type="component" value="Chromosome 8"/>
</dbReference>
<protein>
    <recommendedName>
        <fullName evidence="5">Aminotransferase-like plant mobile domain-containing protein</fullName>
    </recommendedName>
</protein>
<keyword evidence="2" id="KW-0472">Membrane</keyword>
<comment type="caution">
    <text evidence="3">The sequence shown here is derived from an EMBL/GenBank/DDBJ whole genome shotgun (WGS) entry which is preliminary data.</text>
</comment>
<reference evidence="3 4" key="1">
    <citation type="journal article" date="2021" name="bioRxiv">
        <title>The Gossypium anomalum genome as a resource for cotton improvement and evolutionary analysis of hybrid incompatibility.</title>
        <authorList>
            <person name="Grover C.E."/>
            <person name="Yuan D."/>
            <person name="Arick M.A."/>
            <person name="Miller E.R."/>
            <person name="Hu G."/>
            <person name="Peterson D.G."/>
            <person name="Wendel J.F."/>
            <person name="Udall J.A."/>
        </authorList>
    </citation>
    <scope>NUCLEOTIDE SEQUENCE [LARGE SCALE GENOMIC DNA]</scope>
    <source>
        <strain evidence="3">JFW-Udall</strain>
        <tissue evidence="3">Leaf</tissue>
    </source>
</reference>
<evidence type="ECO:0000313" key="4">
    <source>
        <dbReference type="Proteomes" id="UP000701853"/>
    </source>
</evidence>
<keyword evidence="4" id="KW-1185">Reference proteome</keyword>
<feature type="region of interest" description="Disordered" evidence="1">
    <location>
        <begin position="256"/>
        <end position="310"/>
    </location>
</feature>
<keyword evidence="2" id="KW-1133">Transmembrane helix</keyword>
<feature type="compositionally biased region" description="Polar residues" evidence="1">
    <location>
        <begin position="273"/>
        <end position="282"/>
    </location>
</feature>
<evidence type="ECO:0008006" key="5">
    <source>
        <dbReference type="Google" id="ProtNLM"/>
    </source>
</evidence>
<organism evidence="3 4">
    <name type="scientific">Gossypium anomalum</name>
    <dbReference type="NCBI Taxonomy" id="47600"/>
    <lineage>
        <taxon>Eukaryota</taxon>
        <taxon>Viridiplantae</taxon>
        <taxon>Streptophyta</taxon>
        <taxon>Embryophyta</taxon>
        <taxon>Tracheophyta</taxon>
        <taxon>Spermatophyta</taxon>
        <taxon>Magnoliopsida</taxon>
        <taxon>eudicotyledons</taxon>
        <taxon>Gunneridae</taxon>
        <taxon>Pentapetalae</taxon>
        <taxon>rosids</taxon>
        <taxon>malvids</taxon>
        <taxon>Malvales</taxon>
        <taxon>Malvaceae</taxon>
        <taxon>Malvoideae</taxon>
        <taxon>Gossypium</taxon>
    </lineage>
</organism>
<accession>A0A8J5YYT8</accession>
<evidence type="ECO:0000256" key="2">
    <source>
        <dbReference type="SAM" id="Phobius"/>
    </source>
</evidence>
<feature type="transmembrane region" description="Helical" evidence="2">
    <location>
        <begin position="68"/>
        <end position="95"/>
    </location>
</feature>
<dbReference type="AlphaFoldDB" id="A0A8J5YYT8"/>
<evidence type="ECO:0000256" key="1">
    <source>
        <dbReference type="SAM" id="MobiDB-lite"/>
    </source>
</evidence>
<proteinExistence type="predicted"/>
<keyword evidence="2" id="KW-0812">Transmembrane</keyword>
<evidence type="ECO:0000313" key="3">
    <source>
        <dbReference type="EMBL" id="KAG8485560.1"/>
    </source>
</evidence>
<dbReference type="OrthoDB" id="10641506at2759"/>
<gene>
    <name evidence="3" type="ORF">CXB51_018921</name>
</gene>